<dbReference type="InterPro" id="IPR036779">
    <property type="entry name" value="LysM_dom_sf"/>
</dbReference>
<dbReference type="InterPro" id="IPR008258">
    <property type="entry name" value="Transglycosylase_SLT_dom_1"/>
</dbReference>
<dbReference type="Gene3D" id="3.10.350.10">
    <property type="entry name" value="LysM domain"/>
    <property type="match status" value="3"/>
</dbReference>
<feature type="chain" id="PRO_5036910026" evidence="2">
    <location>
        <begin position="21"/>
        <end position="552"/>
    </location>
</feature>
<dbReference type="InterPro" id="IPR018392">
    <property type="entry name" value="LysM"/>
</dbReference>
<organism evidence="4 5">
    <name type="scientific">Candidatus Thiodiazotropha taylori</name>
    <dbReference type="NCBI Taxonomy" id="2792791"/>
    <lineage>
        <taxon>Bacteria</taxon>
        <taxon>Pseudomonadati</taxon>
        <taxon>Pseudomonadota</taxon>
        <taxon>Gammaproteobacteria</taxon>
        <taxon>Chromatiales</taxon>
        <taxon>Sedimenticolaceae</taxon>
        <taxon>Candidatus Thiodiazotropha</taxon>
    </lineage>
</organism>
<proteinExistence type="inferred from homology"/>
<dbReference type="Proteomes" id="UP000770889">
    <property type="component" value="Unassembled WGS sequence"/>
</dbReference>
<dbReference type="EMBL" id="JAHHGM010000004">
    <property type="protein sequence ID" value="MBT2988431.1"/>
    <property type="molecule type" value="Genomic_DNA"/>
</dbReference>
<dbReference type="Gene3D" id="1.10.530.10">
    <property type="match status" value="1"/>
</dbReference>
<reference evidence="4 5" key="1">
    <citation type="submission" date="2021-05" db="EMBL/GenBank/DDBJ databases">
        <title>Genetic and Functional Diversity in Clade A Lucinid endosymbionts from the Bahamas.</title>
        <authorList>
            <person name="Giani N.M."/>
            <person name="Engel A.S."/>
            <person name="Campbell B.J."/>
        </authorList>
    </citation>
    <scope>NUCLEOTIDE SEQUENCE [LARGE SCALE GENOMIC DNA]</scope>
    <source>
        <strain evidence="4">LUC16012Gg_MoonRockCtena</strain>
    </source>
</reference>
<comment type="caution">
    <text evidence="4">The sequence shown here is derived from an EMBL/GenBank/DDBJ whole genome shotgun (WGS) entry which is preliminary data.</text>
</comment>
<comment type="similarity">
    <text evidence="1">Belongs to the transglycosylase Slt family.</text>
</comment>
<dbReference type="PROSITE" id="PS51782">
    <property type="entry name" value="LYSM"/>
    <property type="match status" value="3"/>
</dbReference>
<dbReference type="PANTHER" id="PTHR33734:SF22">
    <property type="entry name" value="MEMBRANE-BOUND LYTIC MUREIN TRANSGLYCOSYLASE D"/>
    <property type="match status" value="1"/>
</dbReference>
<accession>A0A944M6M6</accession>
<evidence type="ECO:0000313" key="5">
    <source>
        <dbReference type="Proteomes" id="UP000770889"/>
    </source>
</evidence>
<dbReference type="Pfam" id="PF01476">
    <property type="entry name" value="LysM"/>
    <property type="match status" value="3"/>
</dbReference>
<evidence type="ECO:0000256" key="2">
    <source>
        <dbReference type="SAM" id="SignalP"/>
    </source>
</evidence>
<dbReference type="CDD" id="cd00118">
    <property type="entry name" value="LysM"/>
    <property type="match status" value="3"/>
</dbReference>
<dbReference type="SMART" id="SM00257">
    <property type="entry name" value="LysM"/>
    <property type="match status" value="3"/>
</dbReference>
<protein>
    <submittedName>
        <fullName evidence="4">LysM peptidoglycan-binding domain-containing protein</fullName>
    </submittedName>
</protein>
<dbReference type="InterPro" id="IPR023346">
    <property type="entry name" value="Lysozyme-like_dom_sf"/>
</dbReference>
<evidence type="ECO:0000259" key="3">
    <source>
        <dbReference type="PROSITE" id="PS51782"/>
    </source>
</evidence>
<evidence type="ECO:0000256" key="1">
    <source>
        <dbReference type="ARBA" id="ARBA00007734"/>
    </source>
</evidence>
<feature type="domain" description="LysM" evidence="3">
    <location>
        <begin position="432"/>
        <end position="476"/>
    </location>
</feature>
<dbReference type="CDD" id="cd16894">
    <property type="entry name" value="MltD-like"/>
    <property type="match status" value="1"/>
</dbReference>
<name>A0A944M6M6_9GAMM</name>
<dbReference type="GO" id="GO:0016020">
    <property type="term" value="C:membrane"/>
    <property type="evidence" value="ECO:0007669"/>
    <property type="project" value="InterPro"/>
</dbReference>
<dbReference type="SUPFAM" id="SSF53955">
    <property type="entry name" value="Lysozyme-like"/>
    <property type="match status" value="1"/>
</dbReference>
<dbReference type="PROSITE" id="PS51257">
    <property type="entry name" value="PROKAR_LIPOPROTEIN"/>
    <property type="match status" value="1"/>
</dbReference>
<dbReference type="SUPFAM" id="SSF54106">
    <property type="entry name" value="LysM domain"/>
    <property type="match status" value="3"/>
</dbReference>
<dbReference type="AlphaFoldDB" id="A0A944M6M6"/>
<dbReference type="Pfam" id="PF01464">
    <property type="entry name" value="SLT"/>
    <property type="match status" value="1"/>
</dbReference>
<evidence type="ECO:0000313" key="4">
    <source>
        <dbReference type="EMBL" id="MBT2988431.1"/>
    </source>
</evidence>
<dbReference type="GO" id="GO:0000270">
    <property type="term" value="P:peptidoglycan metabolic process"/>
    <property type="evidence" value="ECO:0007669"/>
    <property type="project" value="InterPro"/>
</dbReference>
<sequence length="552" mass="62270">MRYLSSPLLVMNLLATCLLAACQSLPNGDAATALQQVPLSPPATEALQVQPSEQEKAITVEKMPEVVEELESTLSALPPVEKPAELWARMLDGYQLNIPQNPRIARELSWYSRHPSYIQRIQERSQPYLHFILQEIEKRDIPREIALLPAVESAFRPFAYSPGRAAGMWQFIPSTGRQFGLKQNWWYDGRRDIVASTEAALEYLQSLSRQFDNDWELALAAYNSGAGTVRSAIRRNKKRGKPTDYWSLKLPDETSAYVPRLLALAEIFRNPQDYAVTLISIPDEPYFTTVDIESQLDLALAAEMAELPIQELYLLNPGLNRWATDPDGPHKLSLPLDKVETFLEKLAELPAEKRLTWKRYKIKSGDSLSVIARKHGTTTKVLKKVNKLKGSKIRAGRHLLIPVSSKSLDQYAYSAGQRKAAIQNRVHNGHKQHYRVKPGDSLWKIAKAYSVSHRKLAAWNGMAPGDPLKPGQRLVIWVKKAAASELSQLKLQPSGTQSRLHYKVRRGDSLSGIAQRFRVSVADLKRWNTLGGKYLQPGQQLKLYVDVTEQTL</sequence>
<dbReference type="PANTHER" id="PTHR33734">
    <property type="entry name" value="LYSM DOMAIN-CONTAINING GPI-ANCHORED PROTEIN 2"/>
    <property type="match status" value="1"/>
</dbReference>
<dbReference type="InterPro" id="IPR000189">
    <property type="entry name" value="Transglyc_AS"/>
</dbReference>
<keyword evidence="2" id="KW-0732">Signal</keyword>
<feature type="domain" description="LysM" evidence="3">
    <location>
        <begin position="500"/>
        <end position="543"/>
    </location>
</feature>
<dbReference type="GO" id="GO:0008932">
    <property type="term" value="F:lytic endotransglycosylase activity"/>
    <property type="evidence" value="ECO:0007669"/>
    <property type="project" value="TreeGrafter"/>
</dbReference>
<feature type="signal peptide" evidence="2">
    <location>
        <begin position="1"/>
        <end position="20"/>
    </location>
</feature>
<gene>
    <name evidence="4" type="ORF">KME65_05660</name>
</gene>
<feature type="domain" description="LysM" evidence="3">
    <location>
        <begin position="358"/>
        <end position="401"/>
    </location>
</feature>
<dbReference type="PROSITE" id="PS00922">
    <property type="entry name" value="TRANSGLYCOSYLASE"/>
    <property type="match status" value="1"/>
</dbReference>